<protein>
    <submittedName>
        <fullName evidence="5">Blast:Arrestin domain-containing protein 3</fullName>
    </submittedName>
</protein>
<dbReference type="SUPFAM" id="SSF81296">
    <property type="entry name" value="E set domains"/>
    <property type="match status" value="2"/>
</dbReference>
<accession>A0A3B0JST9</accession>
<evidence type="ECO:0000313" key="6">
    <source>
        <dbReference type="Proteomes" id="UP000268350"/>
    </source>
</evidence>
<gene>
    <name evidence="5" type="ORF">DGUA_6G016596</name>
</gene>
<evidence type="ECO:0000256" key="1">
    <source>
        <dbReference type="ARBA" id="ARBA00005298"/>
    </source>
</evidence>
<dbReference type="PANTHER" id="PTHR11188">
    <property type="entry name" value="ARRESTIN DOMAIN CONTAINING PROTEIN"/>
    <property type="match status" value="1"/>
</dbReference>
<dbReference type="OrthoDB" id="2333384at2759"/>
<evidence type="ECO:0000256" key="3">
    <source>
        <dbReference type="SAM" id="MobiDB-lite"/>
    </source>
</evidence>
<dbReference type="OMA" id="GRARTYW"/>
<evidence type="ECO:0000256" key="2">
    <source>
        <dbReference type="ARBA" id="ARBA00022606"/>
    </source>
</evidence>
<dbReference type="GO" id="GO:0015031">
    <property type="term" value="P:protein transport"/>
    <property type="evidence" value="ECO:0007669"/>
    <property type="project" value="TreeGrafter"/>
</dbReference>
<organism evidence="5 6">
    <name type="scientific">Drosophila guanche</name>
    <name type="common">Fruit fly</name>
    <dbReference type="NCBI Taxonomy" id="7266"/>
    <lineage>
        <taxon>Eukaryota</taxon>
        <taxon>Metazoa</taxon>
        <taxon>Ecdysozoa</taxon>
        <taxon>Arthropoda</taxon>
        <taxon>Hexapoda</taxon>
        <taxon>Insecta</taxon>
        <taxon>Pterygota</taxon>
        <taxon>Neoptera</taxon>
        <taxon>Endopterygota</taxon>
        <taxon>Diptera</taxon>
        <taxon>Brachycera</taxon>
        <taxon>Muscomorpha</taxon>
        <taxon>Ephydroidea</taxon>
        <taxon>Drosophilidae</taxon>
        <taxon>Drosophila</taxon>
        <taxon>Sophophora</taxon>
    </lineage>
</organism>
<dbReference type="Gene3D" id="2.60.40.640">
    <property type="match status" value="2"/>
</dbReference>
<dbReference type="STRING" id="7266.A0A3B0JST9"/>
<dbReference type="InterPro" id="IPR011021">
    <property type="entry name" value="Arrestin-like_N"/>
</dbReference>
<evidence type="ECO:0000259" key="4">
    <source>
        <dbReference type="SMART" id="SM01017"/>
    </source>
</evidence>
<dbReference type="Pfam" id="PF02752">
    <property type="entry name" value="Arrestin_C"/>
    <property type="match status" value="1"/>
</dbReference>
<dbReference type="InterPro" id="IPR014752">
    <property type="entry name" value="Arrestin-like_C"/>
</dbReference>
<sequence>MTVTCEIEFDNNPHGTYFGGQVLTGRVTLKLDRVKLVKAVTLNINGYSETRWRERSGGNTRRRKARRTFYGREDYIASKTFLVGSNLSSQCSIEPGVHVYNFACQIPTECPSSFEGTHGRVRYMTNVMLVRPWKYDQNYTRCFTVLKVMDLNFDSPLLRVPAHSETSKTYCCWPCTSDPLALQLTLPQTGFVPGQNVPLSVLVTNDSHIPVEQLMVTLVMLVTYHSKPPSMPNSTFERFILNTVKGDTVARNCKKLFNYELRVPATPPTCFNLCGLIQIAYQVEVEAQVKGCHTNEQVSVPLTIGSVPLSQHVHIQPRGMPQQPLDAQGLASAPPVSPANPWAVDDSIPPPNYQEAIHMRSAASSSKKDDTDDDPEPVQPNTLNPDGSVYQPLYPVFDIPSPTAPPPSDWTQNYMAERAFVNPAADADKEKGTWL</sequence>
<dbReference type="SMART" id="SM01017">
    <property type="entry name" value="Arrestin_C"/>
    <property type="match status" value="1"/>
</dbReference>
<keyword evidence="2" id="KW-0716">Sensory transduction</keyword>
<feature type="region of interest" description="Disordered" evidence="3">
    <location>
        <begin position="317"/>
        <end position="412"/>
    </location>
</feature>
<dbReference type="PANTHER" id="PTHR11188:SF167">
    <property type="entry name" value="ARRESTIN C-TERMINAL-LIKE DOMAIN-CONTAINING PROTEIN-RELATED"/>
    <property type="match status" value="1"/>
</dbReference>
<dbReference type="AlphaFoldDB" id="A0A3B0JST9"/>
<dbReference type="InterPro" id="IPR014756">
    <property type="entry name" value="Ig_E-set"/>
</dbReference>
<reference evidence="6" key="1">
    <citation type="submission" date="2018-01" db="EMBL/GenBank/DDBJ databases">
        <authorList>
            <person name="Alioto T."/>
            <person name="Alioto T."/>
        </authorList>
    </citation>
    <scope>NUCLEOTIDE SEQUENCE [LARGE SCALE GENOMIC DNA]</scope>
</reference>
<comment type="similarity">
    <text evidence="1">Belongs to the arrestin family.</text>
</comment>
<proteinExistence type="inferred from homology"/>
<name>A0A3B0JST9_DROGU</name>
<dbReference type="InterPro" id="IPR011022">
    <property type="entry name" value="Arrestin_C-like"/>
</dbReference>
<keyword evidence="6" id="KW-1185">Reference proteome</keyword>
<dbReference type="EMBL" id="OUUW01000008">
    <property type="protein sequence ID" value="SPP84083.1"/>
    <property type="molecule type" value="Genomic_DNA"/>
</dbReference>
<dbReference type="Pfam" id="PF00339">
    <property type="entry name" value="Arrestin_N"/>
    <property type="match status" value="1"/>
</dbReference>
<dbReference type="InterPro" id="IPR050357">
    <property type="entry name" value="Arrestin_domain-protein"/>
</dbReference>
<dbReference type="GO" id="GO:0005737">
    <property type="term" value="C:cytoplasm"/>
    <property type="evidence" value="ECO:0007669"/>
    <property type="project" value="TreeGrafter"/>
</dbReference>
<evidence type="ECO:0000313" key="5">
    <source>
        <dbReference type="EMBL" id="SPP84083.1"/>
    </source>
</evidence>
<feature type="domain" description="Arrestin C-terminal-like" evidence="4">
    <location>
        <begin position="176"/>
        <end position="309"/>
    </location>
</feature>
<dbReference type="Proteomes" id="UP000268350">
    <property type="component" value="Unassembled WGS sequence"/>
</dbReference>